<evidence type="ECO:0000313" key="1">
    <source>
        <dbReference type="EMBL" id="KNB09085.1"/>
    </source>
</evidence>
<proteinExistence type="predicted"/>
<organism evidence="1 2">
    <name type="scientific">Fusarium oxysporum f. sp. lycopersici (strain 4287 / CBS 123668 / FGSC 9935 / NRRL 34936)</name>
    <name type="common">Fusarium vascular wilt of tomato</name>
    <dbReference type="NCBI Taxonomy" id="426428"/>
    <lineage>
        <taxon>Eukaryota</taxon>
        <taxon>Fungi</taxon>
        <taxon>Dikarya</taxon>
        <taxon>Ascomycota</taxon>
        <taxon>Pezizomycotina</taxon>
        <taxon>Sordariomycetes</taxon>
        <taxon>Hypocreomycetidae</taxon>
        <taxon>Hypocreales</taxon>
        <taxon>Nectriaceae</taxon>
        <taxon>Fusarium</taxon>
        <taxon>Fusarium oxysporum species complex</taxon>
    </lineage>
</organism>
<dbReference type="VEuPathDB" id="FungiDB:FOXG_20144"/>
<accession>A0A0J9VDJ4</accession>
<evidence type="ECO:0000313" key="2">
    <source>
        <dbReference type="Proteomes" id="UP000009097"/>
    </source>
</evidence>
<reference evidence="1" key="1">
    <citation type="submission" date="2007-04" db="EMBL/GenBank/DDBJ databases">
        <authorList>
            <consortium name="The Broad Institute Genome Sequencing Platform"/>
            <person name="Birren B."/>
            <person name="Lander E."/>
            <person name="Galagan J."/>
            <person name="Nusbaum C."/>
            <person name="Devon K."/>
            <person name="Ma L.-J."/>
            <person name="Jaffe D."/>
            <person name="Butler J."/>
            <person name="Alvarez P."/>
            <person name="Gnerre S."/>
            <person name="Grabherr M."/>
            <person name="Kleber M."/>
            <person name="Mauceli E."/>
            <person name="Brockman W."/>
            <person name="MacCallum I.A."/>
            <person name="Young S."/>
            <person name="LaButti K."/>
            <person name="DeCaprio D."/>
            <person name="Crawford M."/>
            <person name="Koehrsen M."/>
            <person name="Engels R."/>
            <person name="Montgomery P."/>
            <person name="Pearson M."/>
            <person name="Howarth C."/>
            <person name="Larson L."/>
            <person name="White J."/>
            <person name="O'Leary S."/>
            <person name="Kodira C."/>
            <person name="Zeng Q."/>
            <person name="Yandava C."/>
            <person name="Alvarado L."/>
            <person name="Kistler C."/>
            <person name="Shim W.-B."/>
            <person name="Kang S."/>
            <person name="Woloshuk C."/>
        </authorList>
    </citation>
    <scope>NUCLEOTIDE SEQUENCE</scope>
    <source>
        <strain evidence="1">4287</strain>
    </source>
</reference>
<dbReference type="KEGG" id="fox:FOXG_20144"/>
<protein>
    <submittedName>
        <fullName evidence="1">Uncharacterized protein</fullName>
    </submittedName>
</protein>
<dbReference type="AlphaFoldDB" id="A0A0J9VDJ4"/>
<sequence>MHVFNYAKPSYKILVGEVVSMPQLLSDTVEHFRSM</sequence>
<dbReference type="Proteomes" id="UP000009097">
    <property type="component" value="Unassembled WGS sequence"/>
</dbReference>
<dbReference type="EMBL" id="DS231707">
    <property type="protein sequence ID" value="KNB09085.1"/>
    <property type="molecule type" value="Genomic_DNA"/>
</dbReference>
<dbReference type="GeneID" id="28960850"/>
<reference evidence="1" key="2">
    <citation type="journal article" date="2010" name="Nature">
        <title>Comparative genomics reveals mobile pathogenicity chromosomes in Fusarium.</title>
        <authorList>
            <person name="Ma L.J."/>
            <person name="van der Does H.C."/>
            <person name="Borkovich K.A."/>
            <person name="Coleman J.J."/>
            <person name="Daboussi M.J."/>
            <person name="Di Pietro A."/>
            <person name="Dufresne M."/>
            <person name="Freitag M."/>
            <person name="Grabherr M."/>
            <person name="Henrissat B."/>
            <person name="Houterman P.M."/>
            <person name="Kang S."/>
            <person name="Shim W.B."/>
            <person name="Woloshuk C."/>
            <person name="Xie X."/>
            <person name="Xu J.R."/>
            <person name="Antoniw J."/>
            <person name="Baker S.E."/>
            <person name="Bluhm B.H."/>
            <person name="Breakspear A."/>
            <person name="Brown D.W."/>
            <person name="Butchko R.A."/>
            <person name="Chapman S."/>
            <person name="Coulson R."/>
            <person name="Coutinho P.M."/>
            <person name="Danchin E.G."/>
            <person name="Diener A."/>
            <person name="Gale L.R."/>
            <person name="Gardiner D.M."/>
            <person name="Goff S."/>
            <person name="Hammond-Kosack K.E."/>
            <person name="Hilburn K."/>
            <person name="Hua-Van A."/>
            <person name="Jonkers W."/>
            <person name="Kazan K."/>
            <person name="Kodira C.D."/>
            <person name="Koehrsen M."/>
            <person name="Kumar L."/>
            <person name="Lee Y.H."/>
            <person name="Li L."/>
            <person name="Manners J.M."/>
            <person name="Miranda-Saavedra D."/>
            <person name="Mukherjee M."/>
            <person name="Park G."/>
            <person name="Park J."/>
            <person name="Park S.Y."/>
            <person name="Proctor R.H."/>
            <person name="Regev A."/>
            <person name="Ruiz-Roldan M.C."/>
            <person name="Sain D."/>
            <person name="Sakthikumar S."/>
            <person name="Sykes S."/>
            <person name="Schwartz D.C."/>
            <person name="Turgeon B.G."/>
            <person name="Wapinski I."/>
            <person name="Yoder O."/>
            <person name="Young S."/>
            <person name="Zeng Q."/>
            <person name="Zhou S."/>
            <person name="Galagan J."/>
            <person name="Cuomo C.A."/>
            <person name="Kistler H.C."/>
            <person name="Rep M."/>
        </authorList>
    </citation>
    <scope>NUCLEOTIDE SEQUENCE [LARGE SCALE GENOMIC DNA]</scope>
    <source>
        <strain evidence="1">4287</strain>
    </source>
</reference>
<name>A0A0J9VDJ4_FUSO4</name>
<dbReference type="RefSeq" id="XP_018247130.1">
    <property type="nucleotide sequence ID" value="XM_018400418.1"/>
</dbReference>
<gene>
    <name evidence="1" type="ORF">FOXG_20144</name>
</gene>